<dbReference type="NCBIfam" id="NF002636">
    <property type="entry name" value="PRK02304.1-5"/>
    <property type="match status" value="1"/>
</dbReference>
<comment type="subcellular location">
    <subcellularLocation>
        <location evidence="3 12">Cytoplasm</location>
    </subcellularLocation>
</comment>
<dbReference type="GO" id="GO:0006166">
    <property type="term" value="P:purine ribonucleoside salvage"/>
    <property type="evidence" value="ECO:0007669"/>
    <property type="project" value="UniProtKB-UniRule"/>
</dbReference>
<dbReference type="UniPathway" id="UPA00588">
    <property type="reaction ID" value="UER00646"/>
</dbReference>
<dbReference type="Gene3D" id="3.40.50.2020">
    <property type="match status" value="1"/>
</dbReference>
<gene>
    <name evidence="12 14" type="primary">apt</name>
    <name evidence="14" type="ORF">COX41_00050</name>
</gene>
<keyword evidence="8 12" id="KW-0963">Cytoplasm</keyword>
<dbReference type="Pfam" id="PF00156">
    <property type="entry name" value="Pribosyltran"/>
    <property type="match status" value="1"/>
</dbReference>
<dbReference type="NCBIfam" id="TIGR01090">
    <property type="entry name" value="apt"/>
    <property type="match status" value="1"/>
</dbReference>
<dbReference type="PANTHER" id="PTHR32315">
    <property type="entry name" value="ADENINE PHOSPHORIBOSYLTRANSFERASE"/>
    <property type="match status" value="1"/>
</dbReference>
<evidence type="ECO:0000256" key="9">
    <source>
        <dbReference type="ARBA" id="ARBA00022676"/>
    </source>
</evidence>
<comment type="function">
    <text evidence="2 12">Catalyzes a salvage reaction resulting in the formation of AMP, that is energically less costly than de novo synthesis.</text>
</comment>
<keyword evidence="10 12" id="KW-0808">Transferase</keyword>
<sequence length="170" mass="18814">MNLEKYIRNIPGFPKPGILFRDVTTLIQNPKAFKTSIDMLVQKYKGKKIDKVVAVEARGFIFGAAIAYKLGVGFIPVRKKGKLPYKTNSVTYNLEYGTDTLEIHCDAIEKGDKVLIVDDLLATGGTVKAVTELIEGLEGKVMGIAFVIELVDLKGKDKLKGYPIFSLIKY</sequence>
<evidence type="ECO:0000313" key="14">
    <source>
        <dbReference type="EMBL" id="PIP19967.1"/>
    </source>
</evidence>
<dbReference type="GO" id="GO:0044209">
    <property type="term" value="P:AMP salvage"/>
    <property type="evidence" value="ECO:0007669"/>
    <property type="project" value="UniProtKB-UniRule"/>
</dbReference>
<dbReference type="AlphaFoldDB" id="A0A2G9YL35"/>
<name>A0A2G9YL35_9BACT</name>
<dbReference type="SUPFAM" id="SSF53271">
    <property type="entry name" value="PRTase-like"/>
    <property type="match status" value="1"/>
</dbReference>
<evidence type="ECO:0000256" key="2">
    <source>
        <dbReference type="ARBA" id="ARBA00003968"/>
    </source>
</evidence>
<evidence type="ECO:0000256" key="8">
    <source>
        <dbReference type="ARBA" id="ARBA00022490"/>
    </source>
</evidence>
<dbReference type="HAMAP" id="MF_00004">
    <property type="entry name" value="Aden_phosphoribosyltr"/>
    <property type="match status" value="1"/>
</dbReference>
<evidence type="ECO:0000256" key="11">
    <source>
        <dbReference type="ARBA" id="ARBA00022726"/>
    </source>
</evidence>
<dbReference type="NCBIfam" id="NF002633">
    <property type="entry name" value="PRK02304.1-2"/>
    <property type="match status" value="1"/>
</dbReference>
<evidence type="ECO:0000256" key="5">
    <source>
        <dbReference type="ARBA" id="ARBA00008391"/>
    </source>
</evidence>
<comment type="similarity">
    <text evidence="5 12">Belongs to the purine/pyrimidine phosphoribosyltransferase family.</text>
</comment>
<comment type="caution">
    <text evidence="14">The sequence shown here is derived from an EMBL/GenBank/DDBJ whole genome shotgun (WGS) entry which is preliminary data.</text>
</comment>
<keyword evidence="9 12" id="KW-0328">Glycosyltransferase</keyword>
<organism evidence="14 15">
    <name type="scientific">Candidatus Sherwoodlollariibacterium unditelluris</name>
    <dbReference type="NCBI Taxonomy" id="1974757"/>
    <lineage>
        <taxon>Bacteria</taxon>
        <taxon>Pseudomonadati</taxon>
        <taxon>Candidatus Omnitrophota</taxon>
        <taxon>Candidatus Sherwoodlollariibacterium</taxon>
    </lineage>
</organism>
<dbReference type="InterPro" id="IPR050054">
    <property type="entry name" value="UPRTase/APRTase"/>
</dbReference>
<comment type="subunit">
    <text evidence="6 12">Homodimer.</text>
</comment>
<dbReference type="CDD" id="cd06223">
    <property type="entry name" value="PRTases_typeI"/>
    <property type="match status" value="1"/>
</dbReference>
<accession>A0A2G9YL35</accession>
<dbReference type="EC" id="2.4.2.7" evidence="7 12"/>
<dbReference type="InterPro" id="IPR029057">
    <property type="entry name" value="PRTase-like"/>
</dbReference>
<evidence type="ECO:0000256" key="10">
    <source>
        <dbReference type="ARBA" id="ARBA00022679"/>
    </source>
</evidence>
<dbReference type="GO" id="GO:0002055">
    <property type="term" value="F:adenine binding"/>
    <property type="evidence" value="ECO:0007669"/>
    <property type="project" value="TreeGrafter"/>
</dbReference>
<dbReference type="GO" id="GO:0003999">
    <property type="term" value="F:adenine phosphoribosyltransferase activity"/>
    <property type="evidence" value="ECO:0007669"/>
    <property type="project" value="UniProtKB-UniRule"/>
</dbReference>
<comment type="catalytic activity">
    <reaction evidence="1 12">
        <text>AMP + diphosphate = 5-phospho-alpha-D-ribose 1-diphosphate + adenine</text>
        <dbReference type="Rhea" id="RHEA:16609"/>
        <dbReference type="ChEBI" id="CHEBI:16708"/>
        <dbReference type="ChEBI" id="CHEBI:33019"/>
        <dbReference type="ChEBI" id="CHEBI:58017"/>
        <dbReference type="ChEBI" id="CHEBI:456215"/>
        <dbReference type="EC" id="2.4.2.7"/>
    </reaction>
</comment>
<evidence type="ECO:0000259" key="13">
    <source>
        <dbReference type="Pfam" id="PF00156"/>
    </source>
</evidence>
<dbReference type="InterPro" id="IPR005764">
    <property type="entry name" value="Ade_phspho_trans"/>
</dbReference>
<reference evidence="14 15" key="1">
    <citation type="submission" date="2017-09" db="EMBL/GenBank/DDBJ databases">
        <title>Depth-based differentiation of microbial function through sediment-hosted aquifers and enrichment of novel symbionts in the deep terrestrial subsurface.</title>
        <authorList>
            <person name="Probst A.J."/>
            <person name="Ladd B."/>
            <person name="Jarett J.K."/>
            <person name="Geller-Mcgrath D.E."/>
            <person name="Sieber C.M."/>
            <person name="Emerson J.B."/>
            <person name="Anantharaman K."/>
            <person name="Thomas B.C."/>
            <person name="Malmstrom R."/>
            <person name="Stieglmeier M."/>
            <person name="Klingl A."/>
            <person name="Woyke T."/>
            <person name="Ryan C.M."/>
            <person name="Banfield J.F."/>
        </authorList>
    </citation>
    <scope>NUCLEOTIDE SEQUENCE [LARGE SCALE GENOMIC DNA]</scope>
    <source>
        <strain evidence="14">CG23_combo_of_CG06-09_8_20_14_all_41_10</strain>
    </source>
</reference>
<evidence type="ECO:0000256" key="3">
    <source>
        <dbReference type="ARBA" id="ARBA00004496"/>
    </source>
</evidence>
<evidence type="ECO:0000313" key="15">
    <source>
        <dbReference type="Proteomes" id="UP000231292"/>
    </source>
</evidence>
<comment type="pathway">
    <text evidence="4 12">Purine metabolism; AMP biosynthesis via salvage pathway; AMP from adenine: step 1/1.</text>
</comment>
<dbReference type="InterPro" id="IPR000836">
    <property type="entry name" value="PRTase_dom"/>
</dbReference>
<evidence type="ECO:0000256" key="4">
    <source>
        <dbReference type="ARBA" id="ARBA00004659"/>
    </source>
</evidence>
<dbReference type="Proteomes" id="UP000231292">
    <property type="component" value="Unassembled WGS sequence"/>
</dbReference>
<evidence type="ECO:0000256" key="7">
    <source>
        <dbReference type="ARBA" id="ARBA00011893"/>
    </source>
</evidence>
<feature type="domain" description="Phosphoribosyltransferase" evidence="13">
    <location>
        <begin position="24"/>
        <end position="149"/>
    </location>
</feature>
<evidence type="ECO:0000256" key="12">
    <source>
        <dbReference type="HAMAP-Rule" id="MF_00004"/>
    </source>
</evidence>
<dbReference type="FunFam" id="3.40.50.2020:FF:000004">
    <property type="entry name" value="Adenine phosphoribosyltransferase"/>
    <property type="match status" value="1"/>
</dbReference>
<evidence type="ECO:0000256" key="6">
    <source>
        <dbReference type="ARBA" id="ARBA00011738"/>
    </source>
</evidence>
<dbReference type="GO" id="GO:0016208">
    <property type="term" value="F:AMP binding"/>
    <property type="evidence" value="ECO:0007669"/>
    <property type="project" value="TreeGrafter"/>
</dbReference>
<keyword evidence="11 12" id="KW-0660">Purine salvage</keyword>
<dbReference type="EMBL" id="PCRK01000003">
    <property type="protein sequence ID" value="PIP19967.1"/>
    <property type="molecule type" value="Genomic_DNA"/>
</dbReference>
<dbReference type="GO" id="GO:0005737">
    <property type="term" value="C:cytoplasm"/>
    <property type="evidence" value="ECO:0007669"/>
    <property type="project" value="UniProtKB-SubCell"/>
</dbReference>
<dbReference type="PANTHER" id="PTHR32315:SF3">
    <property type="entry name" value="ADENINE PHOSPHORIBOSYLTRANSFERASE"/>
    <property type="match status" value="1"/>
</dbReference>
<dbReference type="GO" id="GO:0006168">
    <property type="term" value="P:adenine salvage"/>
    <property type="evidence" value="ECO:0007669"/>
    <property type="project" value="InterPro"/>
</dbReference>
<evidence type="ECO:0000256" key="1">
    <source>
        <dbReference type="ARBA" id="ARBA00000868"/>
    </source>
</evidence>
<proteinExistence type="inferred from homology"/>
<protein>
    <recommendedName>
        <fullName evidence="7 12">Adenine phosphoribosyltransferase</fullName>
        <shortName evidence="12">APRT</shortName>
        <ecNumber evidence="7 12">2.4.2.7</ecNumber>
    </recommendedName>
</protein>
<dbReference type="NCBIfam" id="NF002634">
    <property type="entry name" value="PRK02304.1-3"/>
    <property type="match status" value="1"/>
</dbReference>